<dbReference type="RefSeq" id="WP_231325887.1">
    <property type="nucleotide sequence ID" value="NZ_CP088156.1"/>
</dbReference>
<name>A0ABY3RGF0_9BRAD</name>
<accession>A0ABY3RGF0</accession>
<protein>
    <submittedName>
        <fullName evidence="2">Uncharacterized protein</fullName>
    </submittedName>
</protein>
<proteinExistence type="predicted"/>
<evidence type="ECO:0000313" key="2">
    <source>
        <dbReference type="EMBL" id="UFZ06534.1"/>
    </source>
</evidence>
<gene>
    <name evidence="2" type="ORF">LQG66_09655</name>
</gene>
<evidence type="ECO:0000256" key="1">
    <source>
        <dbReference type="SAM" id="MobiDB-lite"/>
    </source>
</evidence>
<feature type="region of interest" description="Disordered" evidence="1">
    <location>
        <begin position="35"/>
        <end position="62"/>
    </location>
</feature>
<dbReference type="Proteomes" id="UP001431010">
    <property type="component" value="Chromosome"/>
</dbReference>
<organism evidence="2 3">
    <name type="scientific">Bradyrhizobium ontarionense</name>
    <dbReference type="NCBI Taxonomy" id="2898149"/>
    <lineage>
        <taxon>Bacteria</taxon>
        <taxon>Pseudomonadati</taxon>
        <taxon>Pseudomonadota</taxon>
        <taxon>Alphaproteobacteria</taxon>
        <taxon>Hyphomicrobiales</taxon>
        <taxon>Nitrobacteraceae</taxon>
        <taxon>Bradyrhizobium</taxon>
    </lineage>
</organism>
<evidence type="ECO:0000313" key="3">
    <source>
        <dbReference type="Proteomes" id="UP001431010"/>
    </source>
</evidence>
<dbReference type="EMBL" id="CP088156">
    <property type="protein sequence ID" value="UFZ06534.1"/>
    <property type="molecule type" value="Genomic_DNA"/>
</dbReference>
<reference evidence="2" key="1">
    <citation type="journal article" date="2024" name="Antonie Van Leeuwenhoek">
        <title>Bradyrhizobium ontarionense sp. nov., a novel bacterial symbiont isolated from Aeschynomene indica (Indian jointvetch), harbours photosynthesis, nitrogen fixation and nitrous oxide (N2O) reductase genes.</title>
        <authorList>
            <person name="Bromfield E.S.P."/>
            <person name="Cloutier S."/>
        </authorList>
    </citation>
    <scope>NUCLEOTIDE SEQUENCE</scope>
    <source>
        <strain evidence="2">A19</strain>
    </source>
</reference>
<keyword evidence="3" id="KW-1185">Reference proteome</keyword>
<sequence length="62" mass="7086">MPKITYAGPDQPEKKQEELLKKEFEEKARAARKKFFEKKKAGAKPAKGHPTPLQRRMYSGGV</sequence>